<feature type="region of interest" description="Disordered" evidence="11">
    <location>
        <begin position="295"/>
        <end position="338"/>
    </location>
</feature>
<dbReference type="Gene3D" id="1.20.1070.10">
    <property type="entry name" value="Rhodopsin 7-helix transmembrane proteins"/>
    <property type="match status" value="2"/>
</dbReference>
<evidence type="ECO:0000313" key="16">
    <source>
        <dbReference type="Proteomes" id="UP000663887"/>
    </source>
</evidence>
<gene>
    <name evidence="15" type="ORF">UXM345_LOCUS19744</name>
    <name evidence="14" type="ORF">XDN619_LOCUS23717</name>
</gene>
<dbReference type="PANTHER" id="PTHR24248:SF125">
    <property type="entry name" value="DOPAMINE D2-LIKE RECEPTOR"/>
    <property type="match status" value="1"/>
</dbReference>
<feature type="transmembrane region" description="Helical" evidence="12">
    <location>
        <begin position="205"/>
        <end position="225"/>
    </location>
</feature>
<dbReference type="Proteomes" id="UP000663842">
    <property type="component" value="Unassembled WGS sequence"/>
</dbReference>
<accession>A0A816VVX5</accession>
<proteinExistence type="inferred from homology"/>
<dbReference type="SMART" id="SM01381">
    <property type="entry name" value="7TM_GPCR_Srsx"/>
    <property type="match status" value="1"/>
</dbReference>
<dbReference type="PANTHER" id="PTHR24248">
    <property type="entry name" value="ADRENERGIC RECEPTOR-RELATED G-PROTEIN COUPLED RECEPTOR"/>
    <property type="match status" value="1"/>
</dbReference>
<feature type="region of interest" description="Disordered" evidence="11">
    <location>
        <begin position="413"/>
        <end position="448"/>
    </location>
</feature>
<name>A0A816VVX5_9BILA</name>
<reference evidence="14" key="1">
    <citation type="submission" date="2021-02" db="EMBL/GenBank/DDBJ databases">
        <authorList>
            <person name="Nowell W R."/>
        </authorList>
    </citation>
    <scope>NUCLEOTIDE SEQUENCE</scope>
</reference>
<evidence type="ECO:0000256" key="12">
    <source>
        <dbReference type="SAM" id="Phobius"/>
    </source>
</evidence>
<evidence type="ECO:0000256" key="1">
    <source>
        <dbReference type="ARBA" id="ARBA00004651"/>
    </source>
</evidence>
<dbReference type="AlphaFoldDB" id="A0A816VVX5"/>
<evidence type="ECO:0000256" key="8">
    <source>
        <dbReference type="ARBA" id="ARBA00023170"/>
    </source>
</evidence>
<dbReference type="GO" id="GO:0005886">
    <property type="term" value="C:plasma membrane"/>
    <property type="evidence" value="ECO:0007669"/>
    <property type="project" value="UniProtKB-SubCell"/>
</dbReference>
<keyword evidence="6 12" id="KW-0472">Membrane</keyword>
<comment type="caution">
    <text evidence="14">The sequence shown here is derived from an EMBL/GenBank/DDBJ whole genome shotgun (WGS) entry which is preliminary data.</text>
</comment>
<feature type="transmembrane region" description="Helical" evidence="12">
    <location>
        <begin position="161"/>
        <end position="185"/>
    </location>
</feature>
<feature type="transmembrane region" description="Helical" evidence="12">
    <location>
        <begin position="513"/>
        <end position="535"/>
    </location>
</feature>
<keyword evidence="3 10" id="KW-0812">Transmembrane</keyword>
<keyword evidence="4 12" id="KW-1133">Transmembrane helix</keyword>
<dbReference type="FunFam" id="1.20.1070.10:FF:000523">
    <property type="entry name" value="5-hydroxytryptamine receptor 2B"/>
    <property type="match status" value="1"/>
</dbReference>
<dbReference type="PROSITE" id="PS50262">
    <property type="entry name" value="G_PROTEIN_RECEP_F1_2"/>
    <property type="match status" value="1"/>
</dbReference>
<evidence type="ECO:0000256" key="2">
    <source>
        <dbReference type="ARBA" id="ARBA00022475"/>
    </source>
</evidence>
<comment type="subcellular location">
    <subcellularLocation>
        <location evidence="1">Cell membrane</location>
        <topology evidence="1">Multi-pass membrane protein</topology>
    </subcellularLocation>
</comment>
<evidence type="ECO:0000256" key="6">
    <source>
        <dbReference type="ARBA" id="ARBA00023136"/>
    </source>
</evidence>
<evidence type="ECO:0000313" key="15">
    <source>
        <dbReference type="EMBL" id="CAF4059543.1"/>
    </source>
</evidence>
<evidence type="ECO:0000256" key="10">
    <source>
        <dbReference type="RuleBase" id="RU000688"/>
    </source>
</evidence>
<comment type="similarity">
    <text evidence="10">Belongs to the G-protein coupled receptor 1 family.</text>
</comment>
<keyword evidence="2" id="KW-1003">Cell membrane</keyword>
<keyword evidence="7" id="KW-1015">Disulfide bond</keyword>
<feature type="domain" description="G-protein coupled receptors family 1 profile" evidence="13">
    <location>
        <begin position="61"/>
        <end position="532"/>
    </location>
</feature>
<evidence type="ECO:0000256" key="11">
    <source>
        <dbReference type="SAM" id="MobiDB-lite"/>
    </source>
</evidence>
<dbReference type="InterPro" id="IPR000276">
    <property type="entry name" value="GPCR_Rhodpsn"/>
</dbReference>
<dbReference type="InterPro" id="IPR017452">
    <property type="entry name" value="GPCR_Rhodpsn_7TM"/>
</dbReference>
<keyword evidence="5 10" id="KW-0297">G-protein coupled receptor</keyword>
<evidence type="ECO:0000256" key="3">
    <source>
        <dbReference type="ARBA" id="ARBA00022692"/>
    </source>
</evidence>
<feature type="compositionally biased region" description="Low complexity" evidence="11">
    <location>
        <begin position="310"/>
        <end position="330"/>
    </location>
</feature>
<protein>
    <recommendedName>
        <fullName evidence="13">G-protein coupled receptors family 1 profile domain-containing protein</fullName>
    </recommendedName>
</protein>
<dbReference type="PRINTS" id="PR00237">
    <property type="entry name" value="GPCRRHODOPSN"/>
</dbReference>
<evidence type="ECO:0000256" key="7">
    <source>
        <dbReference type="ARBA" id="ARBA00023157"/>
    </source>
</evidence>
<dbReference type="Proteomes" id="UP000663887">
    <property type="component" value="Unassembled WGS sequence"/>
</dbReference>
<sequence length="609" mass="69466">MHGNVSFDAVVADEDTTAFFLIDNSGLIFSATQRYSNSILVISYYWPALILSFFSIIGVIGNLLVCLAIATERRLQNRTNWFLFSLAFADMLVSGLVIPLAVVKEFTGFWILGPVLCDLWIFLDVCSCTSSIMHIVVISIDRYLAINDPLNTRTRQQKCKIHILIILVWLIAILLSSPMIVLGAINPYNIFIDGQCLINNQFFVIYGSVVSFVIPLIIVIIMYTLTVRRLKEQIRQCQTQLAQEQLARAASLVAKPFLRRHIPTRDAAVAAQVNAAQWTPIAALASRRMHLRANQTSLELSEESADNTSLQQQKQPTLLQQQQQQQQQQEDQTDRESQIEEKRIIDQNLTQQSSLKTSPHIEYNCPKNPFCQLKCTCHYQQQQQQKQPPLEAVFEPESHGNYLKYIRCCRTNSSSPSSGRRDSPNSHPISLTASTESKQSLTSRKKTRRNWHRLTITPNVGVSRAKSSAVRNEQKAVKVLGVVFVIFVIAWFPFCILNLLQGVCQQCSVNPNILNGFVWLGYVSSTINPLVYTIFNRNFRLKFIALLKCHYVYSSPRHRYLSSHQSHMSSHRSRPQGRNGLHKNEHRRLNTFYEQQELKLLNKVPSEQS</sequence>
<evidence type="ECO:0000256" key="4">
    <source>
        <dbReference type="ARBA" id="ARBA00022989"/>
    </source>
</evidence>
<keyword evidence="9 10" id="KW-0807">Transducer</keyword>
<feature type="transmembrane region" description="Helical" evidence="12">
    <location>
        <begin position="109"/>
        <end position="140"/>
    </location>
</feature>
<dbReference type="EMBL" id="CAJNRG010010767">
    <property type="protein sequence ID" value="CAF2125755.1"/>
    <property type="molecule type" value="Genomic_DNA"/>
</dbReference>
<keyword evidence="8 10" id="KW-0675">Receptor</keyword>
<evidence type="ECO:0000256" key="9">
    <source>
        <dbReference type="ARBA" id="ARBA00023224"/>
    </source>
</evidence>
<dbReference type="PROSITE" id="PS00237">
    <property type="entry name" value="G_PROTEIN_RECEP_F1_1"/>
    <property type="match status" value="1"/>
</dbReference>
<dbReference type="EMBL" id="CAJOBF010002853">
    <property type="protein sequence ID" value="CAF4059543.1"/>
    <property type="molecule type" value="Genomic_DNA"/>
</dbReference>
<organism evidence="14 16">
    <name type="scientific">Rotaria magnacalcarata</name>
    <dbReference type="NCBI Taxonomy" id="392030"/>
    <lineage>
        <taxon>Eukaryota</taxon>
        <taxon>Metazoa</taxon>
        <taxon>Spiralia</taxon>
        <taxon>Gnathifera</taxon>
        <taxon>Rotifera</taxon>
        <taxon>Eurotatoria</taxon>
        <taxon>Bdelloidea</taxon>
        <taxon>Philodinida</taxon>
        <taxon>Philodinidae</taxon>
        <taxon>Rotaria</taxon>
    </lineage>
</organism>
<evidence type="ECO:0000259" key="13">
    <source>
        <dbReference type="PROSITE" id="PS50262"/>
    </source>
</evidence>
<dbReference type="Pfam" id="PF00001">
    <property type="entry name" value="7tm_1"/>
    <property type="match status" value="1"/>
</dbReference>
<dbReference type="GO" id="GO:0004930">
    <property type="term" value="F:G protein-coupled receptor activity"/>
    <property type="evidence" value="ECO:0007669"/>
    <property type="project" value="UniProtKB-KW"/>
</dbReference>
<feature type="transmembrane region" description="Helical" evidence="12">
    <location>
        <begin position="479"/>
        <end position="501"/>
    </location>
</feature>
<evidence type="ECO:0000256" key="5">
    <source>
        <dbReference type="ARBA" id="ARBA00023040"/>
    </source>
</evidence>
<dbReference type="SUPFAM" id="SSF81321">
    <property type="entry name" value="Family A G protein-coupled receptor-like"/>
    <property type="match status" value="1"/>
</dbReference>
<feature type="transmembrane region" description="Helical" evidence="12">
    <location>
        <begin position="44"/>
        <end position="69"/>
    </location>
</feature>
<feature type="compositionally biased region" description="Polar residues" evidence="11">
    <location>
        <begin position="427"/>
        <end position="442"/>
    </location>
</feature>
<evidence type="ECO:0000313" key="14">
    <source>
        <dbReference type="EMBL" id="CAF2125755.1"/>
    </source>
</evidence>
<feature type="transmembrane region" description="Helical" evidence="12">
    <location>
        <begin position="81"/>
        <end position="103"/>
    </location>
</feature>